<evidence type="ECO:0000313" key="7">
    <source>
        <dbReference type="Proteomes" id="UP001317705"/>
    </source>
</evidence>
<proteinExistence type="predicted"/>
<reference evidence="6 7" key="1">
    <citation type="submission" date="2022-12" db="EMBL/GenBank/DDBJ databases">
        <title>Polyphasic characterization of Geotalea uranireducens NIT-SL11 newly isolated from a complex of sewage sludge and microbially reduced graphene oxide.</title>
        <authorList>
            <person name="Xie L."/>
            <person name="Yoshida N."/>
            <person name="Meng L."/>
        </authorList>
    </citation>
    <scope>NUCLEOTIDE SEQUENCE [LARGE SCALE GENOMIC DNA]</scope>
    <source>
        <strain evidence="6 7">NIT-SL11</strain>
    </source>
</reference>
<evidence type="ECO:0000259" key="5">
    <source>
        <dbReference type="PROSITE" id="PS50110"/>
    </source>
</evidence>
<dbReference type="RefSeq" id="WP_282002788.1">
    <property type="nucleotide sequence ID" value="NZ_AP027151.1"/>
</dbReference>
<evidence type="ECO:0000313" key="6">
    <source>
        <dbReference type="EMBL" id="BDV42368.1"/>
    </source>
</evidence>
<evidence type="ECO:0000256" key="1">
    <source>
        <dbReference type="ARBA" id="ARBA00022553"/>
    </source>
</evidence>
<feature type="modified residue" description="4-aspartylphosphate" evidence="4">
    <location>
        <position position="57"/>
    </location>
</feature>
<dbReference type="InterPro" id="IPR003018">
    <property type="entry name" value="GAF"/>
</dbReference>
<dbReference type="EMBL" id="AP027151">
    <property type="protein sequence ID" value="BDV42368.1"/>
    <property type="molecule type" value="Genomic_DNA"/>
</dbReference>
<dbReference type="Gene3D" id="3.40.50.2300">
    <property type="match status" value="1"/>
</dbReference>
<dbReference type="PROSITE" id="PS50110">
    <property type="entry name" value="RESPONSE_REGULATORY"/>
    <property type="match status" value="1"/>
</dbReference>
<evidence type="ECO:0000256" key="3">
    <source>
        <dbReference type="ARBA" id="ARBA00022777"/>
    </source>
</evidence>
<name>A0ABN6VPY2_9BACT</name>
<dbReference type="SMART" id="SM00065">
    <property type="entry name" value="GAF"/>
    <property type="match status" value="1"/>
</dbReference>
<dbReference type="PANTHER" id="PTHR44591">
    <property type="entry name" value="STRESS RESPONSE REGULATOR PROTEIN 1"/>
    <property type="match status" value="1"/>
</dbReference>
<dbReference type="InterPro" id="IPR011006">
    <property type="entry name" value="CheY-like_superfamily"/>
</dbReference>
<organism evidence="6 7">
    <name type="scientific">Geotalea uraniireducens</name>
    <dbReference type="NCBI Taxonomy" id="351604"/>
    <lineage>
        <taxon>Bacteria</taxon>
        <taxon>Pseudomonadati</taxon>
        <taxon>Thermodesulfobacteriota</taxon>
        <taxon>Desulfuromonadia</taxon>
        <taxon>Geobacterales</taxon>
        <taxon>Geobacteraceae</taxon>
        <taxon>Geotalea</taxon>
    </lineage>
</organism>
<keyword evidence="1 4" id="KW-0597">Phosphoprotein</keyword>
<dbReference type="Pfam" id="PF00072">
    <property type="entry name" value="Response_reg"/>
    <property type="match status" value="1"/>
</dbReference>
<dbReference type="SUPFAM" id="SSF55781">
    <property type="entry name" value="GAF domain-like"/>
    <property type="match status" value="1"/>
</dbReference>
<dbReference type="PANTHER" id="PTHR44591:SF3">
    <property type="entry name" value="RESPONSE REGULATORY DOMAIN-CONTAINING PROTEIN"/>
    <property type="match status" value="1"/>
</dbReference>
<dbReference type="SUPFAM" id="SSF52172">
    <property type="entry name" value="CheY-like"/>
    <property type="match status" value="1"/>
</dbReference>
<gene>
    <name evidence="6" type="ORF">GURASL_12910</name>
</gene>
<accession>A0ABN6VPY2</accession>
<evidence type="ECO:0000256" key="4">
    <source>
        <dbReference type="PROSITE-ProRule" id="PRU00169"/>
    </source>
</evidence>
<feature type="domain" description="Response regulatory" evidence="5">
    <location>
        <begin position="8"/>
        <end position="122"/>
    </location>
</feature>
<dbReference type="Proteomes" id="UP001317705">
    <property type="component" value="Chromosome"/>
</dbReference>
<dbReference type="SMART" id="SM00448">
    <property type="entry name" value="REC"/>
    <property type="match status" value="1"/>
</dbReference>
<sequence>METTPEKQLLLVDESSPSRKALVEILKTGKFSVTSVASGEEALLHLSGSSFNIVITDITLPGMSGLNLLKLIKDLNPDIEVILVTSNASSFNVIKALRLGAYDFVIKPIDDAAILINIVERAIEKQALSIENRRLIFDLQGKNDELNDALRMMRTANQLCAAVSATLDVGEILATLVDGVIEELRATKGYLLLLDREGQNFSMKISVGIDRELAKSFNLHRDQGISGLVAATNKPLRIGEETPAPLTRRILEEDPHGDLFSPPGILSVPLRVKEKVAGVITVSGQANGRPFSDAEAEFLLTVANHAAIALDNAGAFYKLKKRSSH</sequence>
<keyword evidence="3" id="KW-0418">Kinase</keyword>
<dbReference type="InterPro" id="IPR001789">
    <property type="entry name" value="Sig_transdc_resp-reg_receiver"/>
</dbReference>
<protein>
    <submittedName>
        <fullName evidence="6">Two-component system response regulator</fullName>
    </submittedName>
</protein>
<keyword evidence="7" id="KW-1185">Reference proteome</keyword>
<dbReference type="InterPro" id="IPR029016">
    <property type="entry name" value="GAF-like_dom_sf"/>
</dbReference>
<dbReference type="Pfam" id="PF13185">
    <property type="entry name" value="GAF_2"/>
    <property type="match status" value="1"/>
</dbReference>
<keyword evidence="2" id="KW-0808">Transferase</keyword>
<dbReference type="Gene3D" id="3.30.450.40">
    <property type="match status" value="1"/>
</dbReference>
<dbReference type="InterPro" id="IPR050595">
    <property type="entry name" value="Bact_response_regulator"/>
</dbReference>
<evidence type="ECO:0000256" key="2">
    <source>
        <dbReference type="ARBA" id="ARBA00022679"/>
    </source>
</evidence>